<proteinExistence type="predicted"/>
<organism evidence="2 3">
    <name type="scientific">Aspergillus nanangensis</name>
    <dbReference type="NCBI Taxonomy" id="2582783"/>
    <lineage>
        <taxon>Eukaryota</taxon>
        <taxon>Fungi</taxon>
        <taxon>Dikarya</taxon>
        <taxon>Ascomycota</taxon>
        <taxon>Pezizomycotina</taxon>
        <taxon>Eurotiomycetes</taxon>
        <taxon>Eurotiomycetidae</taxon>
        <taxon>Eurotiales</taxon>
        <taxon>Aspergillaceae</taxon>
        <taxon>Aspergillus</taxon>
        <taxon>Aspergillus subgen. Circumdati</taxon>
    </lineage>
</organism>
<keyword evidence="3" id="KW-1185">Reference proteome</keyword>
<dbReference type="AlphaFoldDB" id="A0AAD4CAE2"/>
<feature type="region of interest" description="Disordered" evidence="1">
    <location>
        <begin position="45"/>
        <end position="64"/>
    </location>
</feature>
<gene>
    <name evidence="2" type="ORF">FE257_005800</name>
</gene>
<dbReference type="Proteomes" id="UP001194746">
    <property type="component" value="Unassembled WGS sequence"/>
</dbReference>
<name>A0AAD4CAE2_ASPNN</name>
<protein>
    <submittedName>
        <fullName evidence="2">Uncharacterized protein</fullName>
    </submittedName>
</protein>
<accession>A0AAD4CAE2</accession>
<dbReference type="EMBL" id="VCAU01000251">
    <property type="protein sequence ID" value="KAF9882653.1"/>
    <property type="molecule type" value="Genomic_DNA"/>
</dbReference>
<reference evidence="2" key="1">
    <citation type="journal article" date="2019" name="Beilstein J. Org. Chem.">
        <title>Nanangenines: drimane sesquiterpenoids as the dominant metabolite cohort of a novel Australian fungus, Aspergillus nanangensis.</title>
        <authorList>
            <person name="Lacey H.J."/>
            <person name="Gilchrist C.L.M."/>
            <person name="Crombie A."/>
            <person name="Kalaitzis J.A."/>
            <person name="Vuong D."/>
            <person name="Rutledge P.J."/>
            <person name="Turner P."/>
            <person name="Pitt J.I."/>
            <person name="Lacey E."/>
            <person name="Chooi Y.H."/>
            <person name="Piggott A.M."/>
        </authorList>
    </citation>
    <scope>NUCLEOTIDE SEQUENCE</scope>
    <source>
        <strain evidence="2">MST-FP2251</strain>
    </source>
</reference>
<comment type="caution">
    <text evidence="2">The sequence shown here is derived from an EMBL/GenBank/DDBJ whole genome shotgun (WGS) entry which is preliminary data.</text>
</comment>
<evidence type="ECO:0000313" key="3">
    <source>
        <dbReference type="Proteomes" id="UP001194746"/>
    </source>
</evidence>
<reference evidence="2" key="2">
    <citation type="submission" date="2020-02" db="EMBL/GenBank/DDBJ databases">
        <authorList>
            <person name="Gilchrist C.L.M."/>
            <person name="Chooi Y.-H."/>
        </authorList>
    </citation>
    <scope>NUCLEOTIDE SEQUENCE</scope>
    <source>
        <strain evidence="2">MST-FP2251</strain>
    </source>
</reference>
<sequence>MNTYYRSCDAAWAPAAAYPPVFRSCLSGLTVGYINFNTPNYVSSGPSQTPGFDRKASTTGSREPDDFPRIIMGQTLLHDDILRAAAQPALKGLLARCLSVILKFGDVMDLLDDNDAKPLVETFDDLQKDGFRESDIARLYNYKLFDDYSEIYLTELKSEGLLILSLVTWQFDASLHILSKTFLPPPNLLEYFSTSKDDGELCEILWARYNQYSAQRITSEDFKEMFVRLCGLLENGFLRLLFPRY</sequence>
<evidence type="ECO:0000313" key="2">
    <source>
        <dbReference type="EMBL" id="KAF9882653.1"/>
    </source>
</evidence>
<feature type="compositionally biased region" description="Basic and acidic residues" evidence="1">
    <location>
        <begin position="52"/>
        <end position="64"/>
    </location>
</feature>
<evidence type="ECO:0000256" key="1">
    <source>
        <dbReference type="SAM" id="MobiDB-lite"/>
    </source>
</evidence>